<gene>
    <name evidence="2" type="ORF">CALMAC_LOCUS4340</name>
</gene>
<keyword evidence="3" id="KW-1185">Reference proteome</keyword>
<feature type="chain" id="PRO_5024821338" description="Ig-like domain-containing protein" evidence="1">
    <location>
        <begin position="20"/>
        <end position="61"/>
    </location>
</feature>
<evidence type="ECO:0000313" key="2">
    <source>
        <dbReference type="EMBL" id="VEN40038.1"/>
    </source>
</evidence>
<keyword evidence="1" id="KW-0732">Signal</keyword>
<feature type="non-terminal residue" evidence="2">
    <location>
        <position position="61"/>
    </location>
</feature>
<evidence type="ECO:0000313" key="3">
    <source>
        <dbReference type="Proteomes" id="UP000410492"/>
    </source>
</evidence>
<organism evidence="2 3">
    <name type="scientific">Callosobruchus maculatus</name>
    <name type="common">Southern cowpea weevil</name>
    <name type="synonym">Pulse bruchid</name>
    <dbReference type="NCBI Taxonomy" id="64391"/>
    <lineage>
        <taxon>Eukaryota</taxon>
        <taxon>Metazoa</taxon>
        <taxon>Ecdysozoa</taxon>
        <taxon>Arthropoda</taxon>
        <taxon>Hexapoda</taxon>
        <taxon>Insecta</taxon>
        <taxon>Pterygota</taxon>
        <taxon>Neoptera</taxon>
        <taxon>Endopterygota</taxon>
        <taxon>Coleoptera</taxon>
        <taxon>Polyphaga</taxon>
        <taxon>Cucujiformia</taxon>
        <taxon>Chrysomeloidea</taxon>
        <taxon>Chrysomelidae</taxon>
        <taxon>Bruchinae</taxon>
        <taxon>Bruchini</taxon>
        <taxon>Callosobruchus</taxon>
    </lineage>
</organism>
<proteinExistence type="predicted"/>
<sequence>MNSLSVLVLSVYFLADCLAILSGGSVFSNHPTPRFISRGSTFKVVTGDTVVLPCEIQNLGE</sequence>
<dbReference type="OrthoDB" id="6159398at2759"/>
<protein>
    <recommendedName>
        <fullName evidence="4">Ig-like domain-containing protein</fullName>
    </recommendedName>
</protein>
<reference evidence="2 3" key="1">
    <citation type="submission" date="2019-01" db="EMBL/GenBank/DDBJ databases">
        <authorList>
            <person name="Sayadi A."/>
        </authorList>
    </citation>
    <scope>NUCLEOTIDE SEQUENCE [LARGE SCALE GENOMIC DNA]</scope>
</reference>
<dbReference type="Proteomes" id="UP000410492">
    <property type="component" value="Unassembled WGS sequence"/>
</dbReference>
<evidence type="ECO:0000256" key="1">
    <source>
        <dbReference type="SAM" id="SignalP"/>
    </source>
</evidence>
<dbReference type="EMBL" id="CAACVG010006247">
    <property type="protein sequence ID" value="VEN40038.1"/>
    <property type="molecule type" value="Genomic_DNA"/>
</dbReference>
<name>A0A653BWN1_CALMS</name>
<evidence type="ECO:0008006" key="4">
    <source>
        <dbReference type="Google" id="ProtNLM"/>
    </source>
</evidence>
<accession>A0A653BWN1</accession>
<dbReference type="AlphaFoldDB" id="A0A653BWN1"/>
<feature type="signal peptide" evidence="1">
    <location>
        <begin position="1"/>
        <end position="19"/>
    </location>
</feature>